<dbReference type="Proteomes" id="UP000183203">
    <property type="component" value="Unassembled WGS sequence"/>
</dbReference>
<evidence type="ECO:0000256" key="8">
    <source>
        <dbReference type="SAM" id="Phobius"/>
    </source>
</evidence>
<organism evidence="9 10">
    <name type="scientific">Microbacterium enclense</name>
    <dbReference type="NCBI Taxonomy" id="993073"/>
    <lineage>
        <taxon>Bacteria</taxon>
        <taxon>Bacillati</taxon>
        <taxon>Actinomycetota</taxon>
        <taxon>Actinomycetes</taxon>
        <taxon>Micrococcales</taxon>
        <taxon>Microbacteriaceae</taxon>
        <taxon>Microbacterium</taxon>
    </lineage>
</organism>
<reference evidence="9 10" key="1">
    <citation type="submission" date="2016-09" db="EMBL/GenBank/DDBJ databases">
        <authorList>
            <person name="Capua I."/>
            <person name="De Benedictis P."/>
            <person name="Joannis T."/>
            <person name="Lombin L.H."/>
            <person name="Cattoli G."/>
        </authorList>
    </citation>
    <scope>NUCLEOTIDE SEQUENCE [LARGE SCALE GENOMIC DNA]</scope>
    <source>
        <strain evidence="9 10">NIO-1002</strain>
    </source>
</reference>
<accession>A0A1G6PK33</accession>
<evidence type="ECO:0000256" key="7">
    <source>
        <dbReference type="ARBA" id="ARBA00023136"/>
    </source>
</evidence>
<gene>
    <name evidence="9" type="ORF">SAMN05216418_2999</name>
</gene>
<dbReference type="PANTHER" id="PTHR30472:SF1">
    <property type="entry name" value="FE(3+) DICITRATE TRANSPORT SYSTEM PERMEASE PROTEIN FECC-RELATED"/>
    <property type="match status" value="1"/>
</dbReference>
<keyword evidence="7 8" id="KW-0472">Membrane</keyword>
<evidence type="ECO:0000313" key="9">
    <source>
        <dbReference type="EMBL" id="SDC79757.1"/>
    </source>
</evidence>
<feature type="transmembrane region" description="Helical" evidence="8">
    <location>
        <begin position="324"/>
        <end position="341"/>
    </location>
</feature>
<dbReference type="Pfam" id="PF01032">
    <property type="entry name" value="FecCD"/>
    <property type="match status" value="1"/>
</dbReference>
<feature type="transmembrane region" description="Helical" evidence="8">
    <location>
        <begin position="24"/>
        <end position="46"/>
    </location>
</feature>
<dbReference type="GO" id="GO:0022857">
    <property type="term" value="F:transmembrane transporter activity"/>
    <property type="evidence" value="ECO:0007669"/>
    <property type="project" value="InterPro"/>
</dbReference>
<dbReference type="InterPro" id="IPR000522">
    <property type="entry name" value="ABC_transptr_permease_BtuC"/>
</dbReference>
<dbReference type="CDD" id="cd06550">
    <property type="entry name" value="TM_ABC_iron-siderophores_like"/>
    <property type="match status" value="1"/>
</dbReference>
<dbReference type="AlphaFoldDB" id="A0A1G6PK33"/>
<dbReference type="STRING" id="993073.AS029_13585"/>
<dbReference type="OrthoDB" id="9782305at2"/>
<feature type="transmembrane region" description="Helical" evidence="8">
    <location>
        <begin position="212"/>
        <end position="235"/>
    </location>
</feature>
<feature type="transmembrane region" description="Helical" evidence="8">
    <location>
        <begin position="293"/>
        <end position="312"/>
    </location>
</feature>
<protein>
    <submittedName>
        <fullName evidence="9">Iron complex transport system permease protein</fullName>
    </submittedName>
</protein>
<evidence type="ECO:0000256" key="3">
    <source>
        <dbReference type="ARBA" id="ARBA00022448"/>
    </source>
</evidence>
<name>A0A1G6PK33_9MICO</name>
<comment type="subcellular location">
    <subcellularLocation>
        <location evidence="1">Cell membrane</location>
        <topology evidence="1">Multi-pass membrane protein</topology>
    </subcellularLocation>
</comment>
<feature type="transmembrane region" description="Helical" evidence="8">
    <location>
        <begin position="78"/>
        <end position="96"/>
    </location>
</feature>
<evidence type="ECO:0000256" key="1">
    <source>
        <dbReference type="ARBA" id="ARBA00004651"/>
    </source>
</evidence>
<keyword evidence="3" id="KW-0813">Transport</keyword>
<sequence>MTVLAPASTAPGVTRSRARGRRRVLWLVVLVATLLLAGVLSVTFGARDVGPADIWAGLTGSTDTASAAAVGKRVPRTILAMLVGAALAVAGAVLQGATRNPLADPQILGINGGASLAIVTGIAFFGLSSASGYIWTGMIGAGAAAVFVYAIGSLGRGGPTPLRLALAGAVTAVAFSSLISAILLPRINVMSVFRFWQVGGVGGATPDTIGQVLPFLVVGFVICLLSASALNTLALGDELAAGLGARVRTARLTASAGAVVLCGAATAVAGPIGFVGLVVPHICRLIVGVDHRWLLPVSAAGGAILLTISDVVGRVIARPEEIEVGIVTALLGAPFFIALVRRQKMRAL</sequence>
<dbReference type="PANTHER" id="PTHR30472">
    <property type="entry name" value="FERRIC ENTEROBACTIN TRANSPORT SYSTEM PERMEASE PROTEIN"/>
    <property type="match status" value="1"/>
</dbReference>
<feature type="transmembrane region" description="Helical" evidence="8">
    <location>
        <begin position="108"/>
        <end position="127"/>
    </location>
</feature>
<dbReference type="RefSeq" id="WP_058233141.1">
    <property type="nucleotide sequence ID" value="NZ_FMYG01000007.1"/>
</dbReference>
<dbReference type="GO" id="GO:0005886">
    <property type="term" value="C:plasma membrane"/>
    <property type="evidence" value="ECO:0007669"/>
    <property type="project" value="UniProtKB-SubCell"/>
</dbReference>
<dbReference type="EMBL" id="FMYG01000007">
    <property type="protein sequence ID" value="SDC79757.1"/>
    <property type="molecule type" value="Genomic_DNA"/>
</dbReference>
<proteinExistence type="inferred from homology"/>
<comment type="similarity">
    <text evidence="2">Belongs to the binding-protein-dependent transport system permease family. FecCD subfamily.</text>
</comment>
<dbReference type="Gene3D" id="1.10.3470.10">
    <property type="entry name" value="ABC transporter involved in vitamin B12 uptake, BtuC"/>
    <property type="match status" value="1"/>
</dbReference>
<evidence type="ECO:0000256" key="6">
    <source>
        <dbReference type="ARBA" id="ARBA00022989"/>
    </source>
</evidence>
<keyword evidence="6 8" id="KW-1133">Transmembrane helix</keyword>
<evidence type="ECO:0000256" key="2">
    <source>
        <dbReference type="ARBA" id="ARBA00007935"/>
    </source>
</evidence>
<dbReference type="FunFam" id="1.10.3470.10:FF:000001">
    <property type="entry name" value="Vitamin B12 ABC transporter permease BtuC"/>
    <property type="match status" value="1"/>
</dbReference>
<dbReference type="InterPro" id="IPR037294">
    <property type="entry name" value="ABC_BtuC-like"/>
</dbReference>
<dbReference type="GO" id="GO:0033214">
    <property type="term" value="P:siderophore-iron import into cell"/>
    <property type="evidence" value="ECO:0007669"/>
    <property type="project" value="TreeGrafter"/>
</dbReference>
<keyword evidence="4" id="KW-1003">Cell membrane</keyword>
<feature type="transmembrane region" description="Helical" evidence="8">
    <location>
        <begin position="133"/>
        <end position="152"/>
    </location>
</feature>
<evidence type="ECO:0000256" key="5">
    <source>
        <dbReference type="ARBA" id="ARBA00022692"/>
    </source>
</evidence>
<feature type="transmembrane region" description="Helical" evidence="8">
    <location>
        <begin position="164"/>
        <end position="184"/>
    </location>
</feature>
<feature type="transmembrane region" description="Helical" evidence="8">
    <location>
        <begin position="256"/>
        <end position="287"/>
    </location>
</feature>
<evidence type="ECO:0000313" key="10">
    <source>
        <dbReference type="Proteomes" id="UP000183203"/>
    </source>
</evidence>
<keyword evidence="5 8" id="KW-0812">Transmembrane</keyword>
<dbReference type="SUPFAM" id="SSF81345">
    <property type="entry name" value="ABC transporter involved in vitamin B12 uptake, BtuC"/>
    <property type="match status" value="1"/>
</dbReference>
<evidence type="ECO:0000256" key="4">
    <source>
        <dbReference type="ARBA" id="ARBA00022475"/>
    </source>
</evidence>